<dbReference type="Gene3D" id="3.40.50.720">
    <property type="entry name" value="NAD(P)-binding Rossmann-like Domain"/>
    <property type="match status" value="1"/>
</dbReference>
<evidence type="ECO:0000313" key="2">
    <source>
        <dbReference type="EMBL" id="MPM12802.1"/>
    </source>
</evidence>
<dbReference type="InterPro" id="IPR016040">
    <property type="entry name" value="NAD(P)-bd_dom"/>
</dbReference>
<dbReference type="PANTHER" id="PTHR14097:SF7">
    <property type="entry name" value="OXIDOREDUCTASE HTATIP2"/>
    <property type="match status" value="1"/>
</dbReference>
<proteinExistence type="predicted"/>
<dbReference type="SUPFAM" id="SSF51735">
    <property type="entry name" value="NAD(P)-binding Rossmann-fold domains"/>
    <property type="match status" value="1"/>
</dbReference>
<reference evidence="2" key="1">
    <citation type="submission" date="2019-08" db="EMBL/GenBank/DDBJ databases">
        <authorList>
            <person name="Kucharzyk K."/>
            <person name="Murdoch R.W."/>
            <person name="Higgins S."/>
            <person name="Loffler F."/>
        </authorList>
    </citation>
    <scope>NUCLEOTIDE SEQUENCE</scope>
</reference>
<accession>A0A644X9F7</accession>
<dbReference type="Pfam" id="PF13460">
    <property type="entry name" value="NAD_binding_10"/>
    <property type="match status" value="1"/>
</dbReference>
<gene>
    <name evidence="2" type="ORF">SDC9_59156</name>
</gene>
<protein>
    <recommendedName>
        <fullName evidence="1">NAD(P)-binding domain-containing protein</fullName>
    </recommendedName>
</protein>
<name>A0A644X9F7_9ZZZZ</name>
<comment type="caution">
    <text evidence="2">The sequence shown here is derived from an EMBL/GenBank/DDBJ whole genome shotgun (WGS) entry which is preliminary data.</text>
</comment>
<organism evidence="2">
    <name type="scientific">bioreactor metagenome</name>
    <dbReference type="NCBI Taxonomy" id="1076179"/>
    <lineage>
        <taxon>unclassified sequences</taxon>
        <taxon>metagenomes</taxon>
        <taxon>ecological metagenomes</taxon>
    </lineage>
</organism>
<dbReference type="EMBL" id="VSSQ01002024">
    <property type="protein sequence ID" value="MPM12802.1"/>
    <property type="molecule type" value="Genomic_DNA"/>
</dbReference>
<sequence>MKTLLIGATGATGSDLLQLLLNDGEIESVEIFVRRDPQIRHAKLTVNRIDFERPEQWAHRVKGDILFSCLGTTLKDAGSKAAQWKVDFDYQYRFAKVAKENGMKCFVLVSSMNASSRSPFFYARMKGKLEEAVRKLEFPKLLIFRPPSLIRKQSNRTLELAGVKAIRFFNRLGLFPSLRPLPTDQLAKEMLRAAKESVVG</sequence>
<feature type="domain" description="NAD(P)-binding" evidence="1">
    <location>
        <begin position="7"/>
        <end position="127"/>
    </location>
</feature>
<evidence type="ECO:0000259" key="1">
    <source>
        <dbReference type="Pfam" id="PF13460"/>
    </source>
</evidence>
<dbReference type="PANTHER" id="PTHR14097">
    <property type="entry name" value="OXIDOREDUCTASE HTATIP2"/>
    <property type="match status" value="1"/>
</dbReference>
<dbReference type="AlphaFoldDB" id="A0A644X9F7"/>
<dbReference type="InterPro" id="IPR036291">
    <property type="entry name" value="NAD(P)-bd_dom_sf"/>
</dbReference>